<accession>A0ABQ1FIL0</accession>
<feature type="domain" description="Phage tail collar" evidence="1">
    <location>
        <begin position="7"/>
        <end position="63"/>
    </location>
</feature>
<keyword evidence="3" id="KW-1185">Reference proteome</keyword>
<evidence type="ECO:0000313" key="2">
    <source>
        <dbReference type="EMBL" id="GGA12692.1"/>
    </source>
</evidence>
<dbReference type="Gene3D" id="3.90.1340.10">
    <property type="entry name" value="Phage tail collar domain"/>
    <property type="match status" value="2"/>
</dbReference>
<dbReference type="RefSeq" id="WP_308423096.1">
    <property type="nucleotide sequence ID" value="NZ_BMHE01000067.1"/>
</dbReference>
<dbReference type="EMBL" id="BMHE01000067">
    <property type="protein sequence ID" value="GGA12692.1"/>
    <property type="molecule type" value="Genomic_DNA"/>
</dbReference>
<sequence length="337" mass="35049">MGQPFVGEIRMFAGNFAPAGWMKCDGQILPISENDTLFNLIGTTYGGDGQSTFMLPNLQSRIPLHQGNGFMLAQQAGTEDVNLTVQQIPAHSHTAGVSSNFGSTNSPEGTVVARSTLNQFTDAAGSQGTMMNSGTVLGPGGGSQPHTNLQPYLTINYIISLFGIFPSQGGGSDGTLPFLSEVRWVAFNFAPSGNALCNGQILSINQNQALFSLLGTTYGGNGQTTFGLPNLQGKTPIHMGNGHTLGETGGEQAHTVTESEMPAHSHSLNGSKNAASTKAAQGNTFGVTSTSSYAFVRDSTSASVTDLVGGGQPHNNMQPYLALTAIIATTGIFPSRN</sequence>
<reference evidence="3" key="1">
    <citation type="journal article" date="2019" name="Int. J. Syst. Evol. Microbiol.">
        <title>The Global Catalogue of Microorganisms (GCM) 10K type strain sequencing project: providing services to taxonomists for standard genome sequencing and annotation.</title>
        <authorList>
            <consortium name="The Broad Institute Genomics Platform"/>
            <consortium name="The Broad Institute Genome Sequencing Center for Infectious Disease"/>
            <person name="Wu L."/>
            <person name="Ma J."/>
        </authorList>
    </citation>
    <scope>NUCLEOTIDE SEQUENCE [LARGE SCALE GENOMIC DNA]</scope>
    <source>
        <strain evidence="3">CGMCC 1.15043</strain>
    </source>
</reference>
<organism evidence="2 3">
    <name type="scientific">Paenibacillus marchantiophytorum</name>
    <dbReference type="NCBI Taxonomy" id="1619310"/>
    <lineage>
        <taxon>Bacteria</taxon>
        <taxon>Bacillati</taxon>
        <taxon>Bacillota</taxon>
        <taxon>Bacilli</taxon>
        <taxon>Bacillales</taxon>
        <taxon>Paenibacillaceae</taxon>
        <taxon>Paenibacillus</taxon>
    </lineage>
</organism>
<evidence type="ECO:0000259" key="1">
    <source>
        <dbReference type="Pfam" id="PF07484"/>
    </source>
</evidence>
<dbReference type="Proteomes" id="UP000615455">
    <property type="component" value="Unassembled WGS sequence"/>
</dbReference>
<dbReference type="Pfam" id="PF07484">
    <property type="entry name" value="Collar"/>
    <property type="match status" value="2"/>
</dbReference>
<comment type="caution">
    <text evidence="2">The sequence shown here is derived from an EMBL/GenBank/DDBJ whole genome shotgun (WGS) entry which is preliminary data.</text>
</comment>
<gene>
    <name evidence="2" type="ORF">GCM10008018_67150</name>
</gene>
<dbReference type="InterPro" id="IPR011083">
    <property type="entry name" value="Phage_tail_collar_dom"/>
</dbReference>
<name>A0ABQ1FIL0_9BACL</name>
<protein>
    <recommendedName>
        <fullName evidence="1">Phage tail collar domain-containing protein</fullName>
    </recommendedName>
</protein>
<dbReference type="SUPFAM" id="SSF88874">
    <property type="entry name" value="Receptor-binding domain of short tail fibre protein gp12"/>
    <property type="match status" value="2"/>
</dbReference>
<feature type="domain" description="Phage tail collar" evidence="1">
    <location>
        <begin position="181"/>
        <end position="236"/>
    </location>
</feature>
<dbReference type="InterPro" id="IPR037053">
    <property type="entry name" value="Phage_tail_collar_dom_sf"/>
</dbReference>
<evidence type="ECO:0000313" key="3">
    <source>
        <dbReference type="Proteomes" id="UP000615455"/>
    </source>
</evidence>
<proteinExistence type="predicted"/>